<protein>
    <submittedName>
        <fullName evidence="3">S1 RNA-binding domain-containing protein</fullName>
    </submittedName>
</protein>
<dbReference type="Pfam" id="PF21191">
    <property type="entry name" value="CvfB_1st"/>
    <property type="match status" value="1"/>
</dbReference>
<dbReference type="Gene3D" id="1.10.10.10">
    <property type="entry name" value="Winged helix-like DNA-binding domain superfamily/Winged helix DNA-binding domain"/>
    <property type="match status" value="1"/>
</dbReference>
<dbReference type="PIRSF" id="PIRSF012524">
    <property type="entry name" value="YitL_S1"/>
    <property type="match status" value="1"/>
</dbReference>
<dbReference type="PROSITE" id="PS50126">
    <property type="entry name" value="S1"/>
    <property type="match status" value="1"/>
</dbReference>
<dbReference type="Pfam" id="PF21543">
    <property type="entry name" value="CvfB_2nd"/>
    <property type="match status" value="1"/>
</dbReference>
<dbReference type="RefSeq" id="WP_343836316.1">
    <property type="nucleotide sequence ID" value="NZ_BAAADO010000001.1"/>
</dbReference>
<dbReference type="EMBL" id="BAAADO010000001">
    <property type="protein sequence ID" value="GAA0480130.1"/>
    <property type="molecule type" value="Genomic_DNA"/>
</dbReference>
<comment type="similarity">
    <text evidence="1">Belongs to the CvfB family.</text>
</comment>
<dbReference type="InterPro" id="IPR003029">
    <property type="entry name" value="S1_domain"/>
</dbReference>
<dbReference type="InterPro" id="IPR036388">
    <property type="entry name" value="WH-like_DNA-bd_sf"/>
</dbReference>
<comment type="caution">
    <text evidence="3">The sequence shown here is derived from an EMBL/GenBank/DDBJ whole genome shotgun (WGS) entry which is preliminary data.</text>
</comment>
<dbReference type="PANTHER" id="PTHR37296:SF1">
    <property type="entry name" value="CONSERVED VIRULENCE FACTOR B"/>
    <property type="match status" value="1"/>
</dbReference>
<dbReference type="Proteomes" id="UP001500880">
    <property type="component" value="Unassembled WGS sequence"/>
</dbReference>
<dbReference type="InterPro" id="IPR039566">
    <property type="entry name" value="CvfB_S1_st"/>
</dbReference>
<evidence type="ECO:0000256" key="1">
    <source>
        <dbReference type="PIRNR" id="PIRNR012524"/>
    </source>
</evidence>
<dbReference type="InterPro" id="IPR048588">
    <property type="entry name" value="CvfB_S1_2nd"/>
</dbReference>
<dbReference type="SUPFAM" id="SSF50249">
    <property type="entry name" value="Nucleic acid-binding proteins"/>
    <property type="match status" value="1"/>
</dbReference>
<dbReference type="Pfam" id="PF17783">
    <property type="entry name" value="WHD_CvfB"/>
    <property type="match status" value="1"/>
</dbReference>
<evidence type="ECO:0000259" key="2">
    <source>
        <dbReference type="PROSITE" id="PS50126"/>
    </source>
</evidence>
<dbReference type="InterPro" id="IPR012340">
    <property type="entry name" value="NA-bd_OB-fold"/>
</dbReference>
<evidence type="ECO:0000313" key="3">
    <source>
        <dbReference type="EMBL" id="GAA0480130.1"/>
    </source>
</evidence>
<feature type="domain" description="S1 motif" evidence="2">
    <location>
        <begin position="155"/>
        <end position="215"/>
    </location>
</feature>
<dbReference type="InterPro" id="IPR040764">
    <property type="entry name" value="CvfB_WH"/>
</dbReference>
<dbReference type="InterPro" id="IPR014464">
    <property type="entry name" value="CvfB_fam"/>
</dbReference>
<name>A0ABN1AMI9_9BACI</name>
<organism evidence="3 4">
    <name type="scientific">Salinibacillus aidingensis</name>
    <dbReference type="NCBI Taxonomy" id="237684"/>
    <lineage>
        <taxon>Bacteria</taxon>
        <taxon>Bacillati</taxon>
        <taxon>Bacillota</taxon>
        <taxon>Bacilli</taxon>
        <taxon>Bacillales</taxon>
        <taxon>Bacillaceae</taxon>
        <taxon>Salinibacillus</taxon>
    </lineage>
</organism>
<accession>A0ABN1AMI9</accession>
<sequence>MKDKAGTIQSLRVKEKKGRIWILTDGVSDVTMDVEKSAETIDPSVQQLDVFLYQDKKREVVASAVIPTVRRDQYDWAEVVDVIPNLGVFVDIGTDKEILVSKDDLPLYESVWPIAGDFLYVCLDLDKRNRLLAKPATEDIFTSEDFLDAGNDVLHKSVSGRIYRTSKEGGVMLTDDGYRGFIHHSERKEEPRLGQRVQGRIIDVKSDGSVNISLRPLKQNSIAEDAASLLAYMNANEGMMPFDDKSDPEEIRATFHISKAAFKRALGHLMKEKKVKQKNGNTYTAD</sequence>
<dbReference type="InterPro" id="IPR048587">
    <property type="entry name" value="CvfB_S1_3rd"/>
</dbReference>
<dbReference type="Pfam" id="PF13509">
    <property type="entry name" value="S1_2"/>
    <property type="match status" value="1"/>
</dbReference>
<gene>
    <name evidence="3" type="ORF">GCM10008986_00790</name>
</gene>
<keyword evidence="4" id="KW-1185">Reference proteome</keyword>
<reference evidence="3 4" key="1">
    <citation type="journal article" date="2019" name="Int. J. Syst. Evol. Microbiol.">
        <title>The Global Catalogue of Microorganisms (GCM) 10K type strain sequencing project: providing services to taxonomists for standard genome sequencing and annotation.</title>
        <authorList>
            <consortium name="The Broad Institute Genomics Platform"/>
            <consortium name="The Broad Institute Genome Sequencing Center for Infectious Disease"/>
            <person name="Wu L."/>
            <person name="Ma J."/>
        </authorList>
    </citation>
    <scope>NUCLEOTIDE SEQUENCE [LARGE SCALE GENOMIC DNA]</scope>
    <source>
        <strain evidence="3 4">JCM 12389</strain>
    </source>
</reference>
<proteinExistence type="inferred from homology"/>
<dbReference type="Gene3D" id="2.40.50.140">
    <property type="entry name" value="Nucleic acid-binding proteins"/>
    <property type="match status" value="2"/>
</dbReference>
<dbReference type="PANTHER" id="PTHR37296">
    <property type="entry name" value="CONSERVED VIRULENCE FACTOR B"/>
    <property type="match status" value="1"/>
</dbReference>
<evidence type="ECO:0000313" key="4">
    <source>
        <dbReference type="Proteomes" id="UP001500880"/>
    </source>
</evidence>